<dbReference type="AlphaFoldDB" id="A0A2P6MXF0"/>
<sequence length="704" mass="81089">MKLIYRLLLVCIPIIFLIQYSFRGNRYSNQELLTTNDEVEDGLPSPWKTELIPSTSSAEPVSTTSTEPVLTISSTEPVPTTFKEEQPNPTDVGTLESLIGRPHPIPEFLKKANETFHTKKLEKEKFKDLTYAREDYKKRYNLEPPRGFDRWHSFAVSQLINQTDNIIDYDAIMENLLPFRAIHPKQLRKRMWLFNREHMQLVIIKIKDSKRGKQIAFGNDNWIFKHMDKFLDDVLRAAGPDQLKHIEMVFNFLDEPRSLVNFEAMDRLRKAAQLKQYAVQENDPPAEDKWFHEEDDKELGKYEGDPVFRPRPVEMMTLWRKTRDTCPIGSPSRNGTIDPQAGLYFPWERPQWKYAPFPFAVGGFVKNFTQSLDLCIQNDMQAYHGMTIRPSTTYVLVNDLFPIFSGCSMSGYNDILIPSPHFHYELRSEEAMSKKVGWEEKKPLMIWRGSSTGAHSKVGDWRGVQRGRLVCRLNRRDNSNETVLVDTFEGVRAVNISAKVLDKLADVAVTQIWHADGTAFNDMKNTPCFRMTDGIPFDTLPEYRYLLDTDGNSFSSRFQQLLRMNSTVIKAQMAYEWYTSSIVPWYHYVPMNIRYSDTYDLVTWFEGFKSILNGTDTKGMDVNEAIKILDEGDEEGREQAQVTVALSAESHLDRAEAIARQGVAFAAGNLRQVDTVVFLYRVLIEWEEILDIGGKGGDVCDFGC</sequence>
<gene>
    <name evidence="5" type="ORF">PROFUN_15241</name>
</gene>
<keyword evidence="2" id="KW-0808">Transferase</keyword>
<evidence type="ECO:0000256" key="2">
    <source>
        <dbReference type="ARBA" id="ARBA00022679"/>
    </source>
</evidence>
<dbReference type="STRING" id="1890364.A0A2P6MXF0"/>
<feature type="domain" description="Glycosyl transferase CAP10" evidence="4">
    <location>
        <begin position="370"/>
        <end position="635"/>
    </location>
</feature>
<feature type="region of interest" description="Disordered" evidence="3">
    <location>
        <begin position="44"/>
        <end position="70"/>
    </location>
</feature>
<dbReference type="PANTHER" id="PTHR12203:SF35">
    <property type="entry name" value="PROTEIN O-GLUCOSYLTRANSFERASE 1"/>
    <property type="match status" value="1"/>
</dbReference>
<dbReference type="Proteomes" id="UP000241769">
    <property type="component" value="Unassembled WGS sequence"/>
</dbReference>
<dbReference type="EMBL" id="MDYQ01000330">
    <property type="protein sequence ID" value="PRP76387.1"/>
    <property type="molecule type" value="Genomic_DNA"/>
</dbReference>
<comment type="similarity">
    <text evidence="1">Belongs to the glycosyltransferase 90 family.</text>
</comment>
<comment type="caution">
    <text evidence="5">The sequence shown here is derived from an EMBL/GenBank/DDBJ whole genome shotgun (WGS) entry which is preliminary data.</text>
</comment>
<protein>
    <submittedName>
        <fullName evidence="5">Capsule-associated protein CAP1</fullName>
    </submittedName>
</protein>
<evidence type="ECO:0000313" key="6">
    <source>
        <dbReference type="Proteomes" id="UP000241769"/>
    </source>
</evidence>
<dbReference type="Pfam" id="PF05686">
    <property type="entry name" value="Glyco_transf_90"/>
    <property type="match status" value="1"/>
</dbReference>
<dbReference type="InParanoid" id="A0A2P6MXF0"/>
<dbReference type="GO" id="GO:0016740">
    <property type="term" value="F:transferase activity"/>
    <property type="evidence" value="ECO:0007669"/>
    <property type="project" value="UniProtKB-KW"/>
</dbReference>
<name>A0A2P6MXF0_9EUKA</name>
<evidence type="ECO:0000259" key="4">
    <source>
        <dbReference type="SMART" id="SM00672"/>
    </source>
</evidence>
<evidence type="ECO:0000256" key="1">
    <source>
        <dbReference type="ARBA" id="ARBA00010118"/>
    </source>
</evidence>
<evidence type="ECO:0000313" key="5">
    <source>
        <dbReference type="EMBL" id="PRP76387.1"/>
    </source>
</evidence>
<dbReference type="InterPro" id="IPR051091">
    <property type="entry name" value="O-Glucosyltr/Glycosyltrsf_90"/>
</dbReference>
<evidence type="ECO:0000256" key="3">
    <source>
        <dbReference type="SAM" id="MobiDB-lite"/>
    </source>
</evidence>
<dbReference type="InterPro" id="IPR006598">
    <property type="entry name" value="CAP10"/>
</dbReference>
<accession>A0A2P6MXF0</accession>
<reference evidence="5 6" key="1">
    <citation type="journal article" date="2018" name="Genome Biol. Evol.">
        <title>Multiple Roots of Fruiting Body Formation in Amoebozoa.</title>
        <authorList>
            <person name="Hillmann F."/>
            <person name="Forbes G."/>
            <person name="Novohradska S."/>
            <person name="Ferling I."/>
            <person name="Riege K."/>
            <person name="Groth M."/>
            <person name="Westermann M."/>
            <person name="Marz M."/>
            <person name="Spaller T."/>
            <person name="Winckler T."/>
            <person name="Schaap P."/>
            <person name="Glockner G."/>
        </authorList>
    </citation>
    <scope>NUCLEOTIDE SEQUENCE [LARGE SCALE GENOMIC DNA]</scope>
    <source>
        <strain evidence="5 6">Jena</strain>
    </source>
</reference>
<keyword evidence="6" id="KW-1185">Reference proteome</keyword>
<proteinExistence type="inferred from homology"/>
<organism evidence="5 6">
    <name type="scientific">Planoprotostelium fungivorum</name>
    <dbReference type="NCBI Taxonomy" id="1890364"/>
    <lineage>
        <taxon>Eukaryota</taxon>
        <taxon>Amoebozoa</taxon>
        <taxon>Evosea</taxon>
        <taxon>Variosea</taxon>
        <taxon>Cavosteliida</taxon>
        <taxon>Cavosteliaceae</taxon>
        <taxon>Planoprotostelium</taxon>
    </lineage>
</organism>
<feature type="compositionally biased region" description="Polar residues" evidence="3">
    <location>
        <begin position="52"/>
        <end position="70"/>
    </location>
</feature>
<dbReference type="OrthoDB" id="541052at2759"/>
<dbReference type="PANTHER" id="PTHR12203">
    <property type="entry name" value="KDEL LYS-ASP-GLU-LEU CONTAINING - RELATED"/>
    <property type="match status" value="1"/>
</dbReference>
<dbReference type="SMART" id="SM00672">
    <property type="entry name" value="CAP10"/>
    <property type="match status" value="1"/>
</dbReference>